<dbReference type="SUPFAM" id="SSF52540">
    <property type="entry name" value="P-loop containing nucleoside triphosphate hydrolases"/>
    <property type="match status" value="1"/>
</dbReference>
<dbReference type="Gene3D" id="3.40.50.300">
    <property type="entry name" value="P-loop containing nucleotide triphosphate hydrolases"/>
    <property type="match status" value="1"/>
</dbReference>
<name>A0A1H3J3M4_9PSED</name>
<reference evidence="1 2" key="1">
    <citation type="submission" date="2016-10" db="EMBL/GenBank/DDBJ databases">
        <authorList>
            <person name="de Groot N.N."/>
        </authorList>
    </citation>
    <scope>NUCLEOTIDE SEQUENCE [LARGE SCALE GENOMIC DNA]</scope>
    <source>
        <strain evidence="1 2">ICMP 14252</strain>
    </source>
</reference>
<dbReference type="InterPro" id="IPR016024">
    <property type="entry name" value="ARM-type_fold"/>
</dbReference>
<dbReference type="SUPFAM" id="SSF48371">
    <property type="entry name" value="ARM repeat"/>
    <property type="match status" value="1"/>
</dbReference>
<proteinExistence type="predicted"/>
<dbReference type="CDD" id="cd00009">
    <property type="entry name" value="AAA"/>
    <property type="match status" value="1"/>
</dbReference>
<accession>A0A1H3J3M4</accession>
<sequence>MEEAALITTTPPAGGRATQAGMDFGAAVGVWFASHLVTATPVGRRFGLGVGAFPIKLQFETGTGLDDIEVTLSDGSVILVQCKTRPRLSNSSESGLASTISQLVRFVVSQTTLTSYVDPARTSAVLAVANDAPASLNNLESACRMFDTGGTWSEVYARVSNCQRSALDILRDRANAEWSVQCSGVVPDEELARFAMLLHIVRFDAFETGSDLRECARTLGVRLFGGEEAGNAPLETLNGIVRRLVRSGAPTDKGGLLHLLRTAGHEDLCAPMFDADIARLTKRTQTEVARLERHSRLTIDGGVAIPRGCMPILKAAAEEGSLLVIGEPGAGKTGVLVALAQERLRSELPTVFLSVDDLYGVTTLDTLRTTFDLEAPILDVLHNWPGSSPGLLIIDALDASRGGPSESLFARFIEDVLRTLGERWSVLASIRTFDLRNGRRFREAMVGAPPSTDYAEPGLESVRHFKIPRLNDDELAGLTERSTQLGELLGHAPPSLRELLKNVFNLSIASELIDGGTAAASIRSIATQSELLEEYEDQRLSSSRLQTAVAASVKAMIDRRRLTVRKIDIGHEALDDVLRSGVLVASGDRVHFAHHVLFDHVAGRFYLDWTDTHRLQAQVTEDPAIGLLLGPSLKFAMERVWRDDAPGRYSTWALTIAITSANGIDPVVASVALRTVAEHVESPADAQGLCDLLRDKIEADIMGPALSRLSRFVGMSLADKGAPSSSAMLSWAEVAVQAALSAHRLYADAARFLLFTLSERGDFADRAFALKFGEAARALLSLAWQFEPPLPNLASSAIRMVTKSFNSDITASRKLLSRILQEPRFTKHAHEEAPWLAEGVLTILKSDPGFAVEIYEVLFDRAAPAEGDSWMGGSVSRIMPLRSNKRQDYEHARWHLQQALPSFLAHQPGSGTLAVNRATLGLAADRRSYLRSMEPRKVAIGGDHALLILEDSLSLQQWRESSERNGGQPGSEILDSYVKFLLECSDADFVASIHTIMSETAAASVWARIIGIAAERPGVADDLLWPIATSNDMLELIDVVRDAVTFLAAVFPRRSVSERSNFEAVLLENVRSADENERRIWQSRAARFLSILTDESLAESPLRELRTELEQQGLLTGNRPHMTMKLGWGRSEDFTDSLLKGDGVDLDEGSDAELRRTVRPLDALIRNADGLDTPESIAELWLLTATVITTIDQLTAPPPHERVLQASWGSVSNAVEKIVQSEHYSEIRLGHPSLTALIAILDRMAVNPFPEARNSNDSGLMSWGNWDVRVYVASSYMSLAAFSSSNAESLRDQLIRALDDPAPAVRLQVVQSLNTLWEVDRDHMWRMAAKVAAEEIDIGVIGFFIGGPLFSLAEVAPERCEEFISGILARLPHRQEEESRQGDFYEAIASMASRLWIVGGRNIAHGWILNWVRTLEDSDAFLWPLVSWLRGPLFTSYQNDATDRDSEIQSRAREVLRAIVDSAGDALGAAKLDLMDDCSTEPQRIAAERQYKAGLRLMEHSCNQLYFGSGAFKNGKTGGNGAGLGDEGVMRNFLAEYEGILDRIALSGNSAVAYHLVELYDHLAGASPDLVFDKVAALVVGPAASDGYHYESLALDSVVRLVRRYLADYRAAFDDVSRRARLVSVLELFSSAGWPEALKLLYELPDLLR</sequence>
<evidence type="ECO:0000313" key="2">
    <source>
        <dbReference type="Proteomes" id="UP000182902"/>
    </source>
</evidence>
<dbReference type="EMBL" id="FNOX01000003">
    <property type="protein sequence ID" value="SDY34536.1"/>
    <property type="molecule type" value="Genomic_DNA"/>
</dbReference>
<dbReference type="Proteomes" id="UP000182902">
    <property type="component" value="Unassembled WGS sequence"/>
</dbReference>
<evidence type="ECO:0000313" key="1">
    <source>
        <dbReference type="EMBL" id="SDY34536.1"/>
    </source>
</evidence>
<protein>
    <submittedName>
        <fullName evidence="1">Uncharacterized protein</fullName>
    </submittedName>
</protein>
<gene>
    <name evidence="1" type="ORF">SAMN05216247_103449</name>
</gene>
<dbReference type="InterPro" id="IPR027417">
    <property type="entry name" value="P-loop_NTPase"/>
</dbReference>
<organism evidence="1 2">
    <name type="scientific">Pseudomonas salomonii</name>
    <dbReference type="NCBI Taxonomy" id="191391"/>
    <lineage>
        <taxon>Bacteria</taxon>
        <taxon>Pseudomonadati</taxon>
        <taxon>Pseudomonadota</taxon>
        <taxon>Gammaproteobacteria</taxon>
        <taxon>Pseudomonadales</taxon>
        <taxon>Pseudomonadaceae</taxon>
        <taxon>Pseudomonas</taxon>
    </lineage>
</organism>